<name>A0A7U2FFX7_PHANO</name>
<evidence type="ECO:0000313" key="2">
    <source>
        <dbReference type="EMBL" id="QRD04529.1"/>
    </source>
</evidence>
<accession>A0A7U2FFX7</accession>
<evidence type="ECO:0000313" key="3">
    <source>
        <dbReference type="Proteomes" id="UP000663193"/>
    </source>
</evidence>
<evidence type="ECO:0000256" key="1">
    <source>
        <dbReference type="SAM" id="MobiDB-lite"/>
    </source>
</evidence>
<reference evidence="3" key="1">
    <citation type="journal article" date="2021" name="BMC Genomics">
        <title>Chromosome-level genome assembly and manually-curated proteome of model necrotroph Parastagonospora nodorum Sn15 reveals a genome-wide trove of candidate effector homologs, and redundancy of virulence-related functions within an accessory chromosome.</title>
        <authorList>
            <person name="Bertazzoni S."/>
            <person name="Jones D.A.B."/>
            <person name="Phan H.T."/>
            <person name="Tan K.-C."/>
            <person name="Hane J.K."/>
        </authorList>
    </citation>
    <scope>NUCLEOTIDE SEQUENCE [LARGE SCALE GENOMIC DNA]</scope>
    <source>
        <strain evidence="3">SN15 / ATCC MYA-4574 / FGSC 10173)</strain>
    </source>
</reference>
<dbReference type="VEuPathDB" id="FungiDB:JI435_104700"/>
<keyword evidence="3" id="KW-1185">Reference proteome</keyword>
<dbReference type="EMBL" id="CP069039">
    <property type="protein sequence ID" value="QRD04529.1"/>
    <property type="molecule type" value="Genomic_DNA"/>
</dbReference>
<proteinExistence type="predicted"/>
<dbReference type="Proteomes" id="UP000663193">
    <property type="component" value="Chromosome 17"/>
</dbReference>
<protein>
    <submittedName>
        <fullName evidence="2">Uncharacterized protein</fullName>
    </submittedName>
</protein>
<gene>
    <name evidence="2" type="ORF">JI435_104700</name>
</gene>
<sequence>MSPQSARAELTLADAAKSGGPEEVSKETMMDFYLRGQSSTVRQTLGPCVTATHKASVAWEGYTTIIVTPEDVAFSSEEELKEEEEEKMRQRIWYPVR</sequence>
<organism evidence="2 3">
    <name type="scientific">Phaeosphaeria nodorum (strain SN15 / ATCC MYA-4574 / FGSC 10173)</name>
    <name type="common">Glume blotch fungus</name>
    <name type="synonym">Parastagonospora nodorum</name>
    <dbReference type="NCBI Taxonomy" id="321614"/>
    <lineage>
        <taxon>Eukaryota</taxon>
        <taxon>Fungi</taxon>
        <taxon>Dikarya</taxon>
        <taxon>Ascomycota</taxon>
        <taxon>Pezizomycotina</taxon>
        <taxon>Dothideomycetes</taxon>
        <taxon>Pleosporomycetidae</taxon>
        <taxon>Pleosporales</taxon>
        <taxon>Pleosporineae</taxon>
        <taxon>Phaeosphaeriaceae</taxon>
        <taxon>Parastagonospora</taxon>
    </lineage>
</organism>
<feature type="region of interest" description="Disordered" evidence="1">
    <location>
        <begin position="1"/>
        <end position="24"/>
    </location>
</feature>
<dbReference type="AlphaFoldDB" id="A0A7U2FFX7"/>